<sequence>MKKDIRYLFLFFLTFLQLACFHEEKKEDVILVDIQMQVSKVGKLKNNSYKITLEANHDRVLNFDGALFSAGCPYYRESTNLFKSKPNLAQFTHSQIVIENENHEFKVYSSGLLVDGRSIFTNCFEVDSITLELKAFCEESFVIGGMPDLFQINKNDKKIRLHLFYRDIKHKEQEFVVSSKNWIAIE</sequence>
<dbReference type="EMBL" id="JBHUMB010000014">
    <property type="protein sequence ID" value="MFD2744735.1"/>
    <property type="molecule type" value="Genomic_DNA"/>
</dbReference>
<proteinExistence type="predicted"/>
<dbReference type="Proteomes" id="UP001597418">
    <property type="component" value="Unassembled WGS sequence"/>
</dbReference>
<protein>
    <recommendedName>
        <fullName evidence="3">Lipoprotein</fullName>
    </recommendedName>
</protein>
<evidence type="ECO:0008006" key="3">
    <source>
        <dbReference type="Google" id="ProtNLM"/>
    </source>
</evidence>
<name>A0ABW5UHD0_9SPHI</name>
<accession>A0ABW5UHD0</accession>
<evidence type="ECO:0000313" key="1">
    <source>
        <dbReference type="EMBL" id="MFD2744735.1"/>
    </source>
</evidence>
<dbReference type="RefSeq" id="WP_066752544.1">
    <property type="nucleotide sequence ID" value="NZ_JBHUMB010000014.1"/>
</dbReference>
<organism evidence="1 2">
    <name type="scientific">Sphingobacterium populi</name>
    <dbReference type="NCBI Taxonomy" id="1812824"/>
    <lineage>
        <taxon>Bacteria</taxon>
        <taxon>Pseudomonadati</taxon>
        <taxon>Bacteroidota</taxon>
        <taxon>Sphingobacteriia</taxon>
        <taxon>Sphingobacteriales</taxon>
        <taxon>Sphingobacteriaceae</taxon>
        <taxon>Sphingobacterium</taxon>
    </lineage>
</organism>
<evidence type="ECO:0000313" key="2">
    <source>
        <dbReference type="Proteomes" id="UP001597418"/>
    </source>
</evidence>
<gene>
    <name evidence="1" type="ORF">ACFSQ6_15155</name>
</gene>
<comment type="caution">
    <text evidence="1">The sequence shown here is derived from an EMBL/GenBank/DDBJ whole genome shotgun (WGS) entry which is preliminary data.</text>
</comment>
<reference evidence="2" key="1">
    <citation type="journal article" date="2019" name="Int. J. Syst. Evol. Microbiol.">
        <title>The Global Catalogue of Microorganisms (GCM) 10K type strain sequencing project: providing services to taxonomists for standard genome sequencing and annotation.</title>
        <authorList>
            <consortium name="The Broad Institute Genomics Platform"/>
            <consortium name="The Broad Institute Genome Sequencing Center for Infectious Disease"/>
            <person name="Wu L."/>
            <person name="Ma J."/>
        </authorList>
    </citation>
    <scope>NUCLEOTIDE SEQUENCE [LARGE SCALE GENOMIC DNA]</scope>
    <source>
        <strain evidence="2">KCTC 42247</strain>
    </source>
</reference>
<keyword evidence="2" id="KW-1185">Reference proteome</keyword>